<evidence type="ECO:0000256" key="3">
    <source>
        <dbReference type="ARBA" id="ARBA00022960"/>
    </source>
</evidence>
<reference evidence="10" key="1">
    <citation type="submission" date="2020-10" db="EMBL/GenBank/DDBJ databases">
        <authorList>
            <person name="Gilroy R."/>
        </authorList>
    </citation>
    <scope>NUCLEOTIDE SEQUENCE</scope>
    <source>
        <strain evidence="10">ChiSjej4B22-8148</strain>
    </source>
</reference>
<evidence type="ECO:0000256" key="8">
    <source>
        <dbReference type="SAM" id="Phobius"/>
    </source>
</evidence>
<feature type="domain" description="L,D-TPase catalytic" evidence="9">
    <location>
        <begin position="390"/>
        <end position="510"/>
    </location>
</feature>
<keyword evidence="2" id="KW-0808">Transferase</keyword>
<evidence type="ECO:0000313" key="10">
    <source>
        <dbReference type="EMBL" id="HIR13317.1"/>
    </source>
</evidence>
<feature type="region of interest" description="Disordered" evidence="7">
    <location>
        <begin position="1"/>
        <end position="46"/>
    </location>
</feature>
<keyword evidence="4 6" id="KW-0573">Peptidoglycan synthesis</keyword>
<dbReference type="InterPro" id="IPR038063">
    <property type="entry name" value="Transpep_catalytic_dom"/>
</dbReference>
<dbReference type="GO" id="GO:0016740">
    <property type="term" value="F:transferase activity"/>
    <property type="evidence" value="ECO:0007669"/>
    <property type="project" value="UniProtKB-KW"/>
</dbReference>
<accession>A0A9D1D9C9</accession>
<dbReference type="Pfam" id="PF03734">
    <property type="entry name" value="YkuD"/>
    <property type="match status" value="1"/>
</dbReference>
<dbReference type="GO" id="GO:0071972">
    <property type="term" value="F:peptidoglycan L,D-transpeptidase activity"/>
    <property type="evidence" value="ECO:0007669"/>
    <property type="project" value="TreeGrafter"/>
</dbReference>
<evidence type="ECO:0000256" key="6">
    <source>
        <dbReference type="PROSITE-ProRule" id="PRU01373"/>
    </source>
</evidence>
<name>A0A9D1D9C9_9FIRM</name>
<evidence type="ECO:0000256" key="1">
    <source>
        <dbReference type="ARBA" id="ARBA00004752"/>
    </source>
</evidence>
<dbReference type="PANTHER" id="PTHR30582:SF33">
    <property type="entry name" value="EXPORTED PROTEIN"/>
    <property type="match status" value="1"/>
</dbReference>
<evidence type="ECO:0000256" key="2">
    <source>
        <dbReference type="ARBA" id="ARBA00022679"/>
    </source>
</evidence>
<sequence>MEEEEGRKIGRLRPESGRYTESGKRRNPERKRTQKPTGRKAAGGPVTLEQRLSQWKRRRTRRVLFFFLGALGLAYAAAAVYFSFHFYGSTVIYGIDCGQMTLSQAKEEISKKLDSYALELEEREGKTEQISAGQIQLEFKDDGSIDRLLEKQRAYLWPVMMLLPGRGTESVSFTYNKESARTALLQLECFDITQVVSPQNAYLGDTLQGFEVVPEVMGTALDQEKTIQTVTQALDQGKEKISLEEEGCYRNPTVYRDDEKLNQDVKALNELTRACITYDFGDRKEVVDGSVIKQWIVENQDGSYAVDETKIREYVESLAAKYDTFGCEREFYTSLGTMVTLSGGDYGWCMDQEATAEALIQGVRDGVTDTREPVYLYTAMSRNTDDIGYTYVEICISQQRMWCYENGYLVVDTPVVTGNPNKGDATPSGGVWAIDAKMRDTILEGEGYESPVDYWMPFNGDVGIHDMQNRYYFGGTIYLTNGSHGCVNTPYEQAKTIYETISIGSPVIVYD</sequence>
<feature type="active site" description="Nucleophile" evidence="6">
    <location>
        <position position="486"/>
    </location>
</feature>
<dbReference type="InterPro" id="IPR050979">
    <property type="entry name" value="LD-transpeptidase"/>
</dbReference>
<dbReference type="Gene3D" id="3.10.20.800">
    <property type="match status" value="1"/>
</dbReference>
<dbReference type="EMBL" id="DVGK01000061">
    <property type="protein sequence ID" value="HIR13317.1"/>
    <property type="molecule type" value="Genomic_DNA"/>
</dbReference>
<dbReference type="CDD" id="cd16913">
    <property type="entry name" value="YkuD_like"/>
    <property type="match status" value="1"/>
</dbReference>
<feature type="compositionally biased region" description="Basic residues" evidence="7">
    <location>
        <begin position="27"/>
        <end position="38"/>
    </location>
</feature>
<keyword evidence="8" id="KW-1133">Transmembrane helix</keyword>
<dbReference type="SUPFAM" id="SSF143985">
    <property type="entry name" value="L,D-transpeptidase pre-catalytic domain-like"/>
    <property type="match status" value="1"/>
</dbReference>
<dbReference type="Pfam" id="PF12229">
    <property type="entry name" value="PG_binding_4"/>
    <property type="match status" value="1"/>
</dbReference>
<evidence type="ECO:0000259" key="9">
    <source>
        <dbReference type="PROSITE" id="PS52029"/>
    </source>
</evidence>
<dbReference type="GO" id="GO:0005576">
    <property type="term" value="C:extracellular region"/>
    <property type="evidence" value="ECO:0007669"/>
    <property type="project" value="TreeGrafter"/>
</dbReference>
<dbReference type="GO" id="GO:0008360">
    <property type="term" value="P:regulation of cell shape"/>
    <property type="evidence" value="ECO:0007669"/>
    <property type="project" value="UniProtKB-UniRule"/>
</dbReference>
<evidence type="ECO:0000313" key="11">
    <source>
        <dbReference type="Proteomes" id="UP000886757"/>
    </source>
</evidence>
<proteinExistence type="predicted"/>
<organism evidence="10 11">
    <name type="scientific">Candidatus Choladousia intestinavium</name>
    <dbReference type="NCBI Taxonomy" id="2840727"/>
    <lineage>
        <taxon>Bacteria</taxon>
        <taxon>Bacillati</taxon>
        <taxon>Bacillota</taxon>
        <taxon>Clostridia</taxon>
        <taxon>Lachnospirales</taxon>
        <taxon>Lachnospiraceae</taxon>
        <taxon>Lachnospiraceae incertae sedis</taxon>
        <taxon>Candidatus Choladousia</taxon>
    </lineage>
</organism>
<dbReference type="PANTHER" id="PTHR30582">
    <property type="entry name" value="L,D-TRANSPEPTIDASE"/>
    <property type="match status" value="1"/>
</dbReference>
<dbReference type="PROSITE" id="PS52029">
    <property type="entry name" value="LD_TPASE"/>
    <property type="match status" value="1"/>
</dbReference>
<dbReference type="Proteomes" id="UP000886757">
    <property type="component" value="Unassembled WGS sequence"/>
</dbReference>
<reference evidence="10" key="2">
    <citation type="journal article" date="2021" name="PeerJ">
        <title>Extensive microbial diversity within the chicken gut microbiome revealed by metagenomics and culture.</title>
        <authorList>
            <person name="Gilroy R."/>
            <person name="Ravi A."/>
            <person name="Getino M."/>
            <person name="Pursley I."/>
            <person name="Horton D.L."/>
            <person name="Alikhan N.F."/>
            <person name="Baker D."/>
            <person name="Gharbi K."/>
            <person name="Hall N."/>
            <person name="Watson M."/>
            <person name="Adriaenssens E.M."/>
            <person name="Foster-Nyarko E."/>
            <person name="Jarju S."/>
            <person name="Secka A."/>
            <person name="Antonio M."/>
            <person name="Oren A."/>
            <person name="Chaudhuri R.R."/>
            <person name="La Ragione R."/>
            <person name="Hildebrand F."/>
            <person name="Pallen M.J."/>
        </authorList>
    </citation>
    <scope>NUCLEOTIDE SEQUENCE</scope>
    <source>
        <strain evidence="10">ChiSjej4B22-8148</strain>
    </source>
</reference>
<dbReference type="AlphaFoldDB" id="A0A9D1D9C9"/>
<dbReference type="InterPro" id="IPR022029">
    <property type="entry name" value="YoaR-like_PG-bd"/>
</dbReference>
<comment type="pathway">
    <text evidence="1 6">Cell wall biogenesis; peptidoglycan biosynthesis.</text>
</comment>
<evidence type="ECO:0000256" key="7">
    <source>
        <dbReference type="SAM" id="MobiDB-lite"/>
    </source>
</evidence>
<dbReference type="GO" id="GO:0071555">
    <property type="term" value="P:cell wall organization"/>
    <property type="evidence" value="ECO:0007669"/>
    <property type="project" value="UniProtKB-UniRule"/>
</dbReference>
<evidence type="ECO:0000256" key="5">
    <source>
        <dbReference type="ARBA" id="ARBA00023316"/>
    </source>
</evidence>
<keyword evidence="8" id="KW-0812">Transmembrane</keyword>
<dbReference type="InterPro" id="IPR005490">
    <property type="entry name" value="LD_TPept_cat_dom"/>
</dbReference>
<protein>
    <submittedName>
        <fullName evidence="10">Peptidoglycan binding domain-containing protein</fullName>
    </submittedName>
</protein>
<gene>
    <name evidence="10" type="ORF">IAB31_05270</name>
</gene>
<dbReference type="Gene3D" id="2.40.440.10">
    <property type="entry name" value="L,D-transpeptidase catalytic domain-like"/>
    <property type="match status" value="1"/>
</dbReference>
<keyword evidence="5 6" id="KW-0961">Cell wall biogenesis/degradation</keyword>
<dbReference type="GO" id="GO:0018104">
    <property type="term" value="P:peptidoglycan-protein cross-linking"/>
    <property type="evidence" value="ECO:0007669"/>
    <property type="project" value="TreeGrafter"/>
</dbReference>
<feature type="transmembrane region" description="Helical" evidence="8">
    <location>
        <begin position="63"/>
        <end position="84"/>
    </location>
</feature>
<feature type="active site" description="Proton donor/acceptor" evidence="6">
    <location>
        <position position="465"/>
    </location>
</feature>
<comment type="caution">
    <text evidence="10">The sequence shown here is derived from an EMBL/GenBank/DDBJ whole genome shotgun (WGS) entry which is preliminary data.</text>
</comment>
<dbReference type="InterPro" id="IPR038054">
    <property type="entry name" value="LD_TPept-like_central_sf"/>
</dbReference>
<evidence type="ECO:0000256" key="4">
    <source>
        <dbReference type="ARBA" id="ARBA00022984"/>
    </source>
</evidence>
<dbReference type="SUPFAM" id="SSF141523">
    <property type="entry name" value="L,D-transpeptidase catalytic domain-like"/>
    <property type="match status" value="1"/>
</dbReference>
<keyword evidence="8" id="KW-0472">Membrane</keyword>
<keyword evidence="3 6" id="KW-0133">Cell shape</keyword>
<feature type="compositionally biased region" description="Basic and acidic residues" evidence="7">
    <location>
        <begin position="1"/>
        <end position="26"/>
    </location>
</feature>